<dbReference type="InParanoid" id="A0A2G5ECC5"/>
<sequence length="69" mass="7914">MQVRNMQRIQARGATDKEMRYCKIGESPISDEVAASKLKNEETERYAGKISKEEPYIIARSWSSPIPHC</sequence>
<gene>
    <name evidence="1" type="ORF">AQUCO_00900174v1</name>
</gene>
<keyword evidence="2" id="KW-1185">Reference proteome</keyword>
<dbReference type="Proteomes" id="UP000230069">
    <property type="component" value="Unassembled WGS sequence"/>
</dbReference>
<evidence type="ECO:0000313" key="2">
    <source>
        <dbReference type="Proteomes" id="UP000230069"/>
    </source>
</evidence>
<protein>
    <submittedName>
        <fullName evidence="1">Uncharacterized protein</fullName>
    </submittedName>
</protein>
<reference evidence="1 2" key="1">
    <citation type="submission" date="2017-09" db="EMBL/GenBank/DDBJ databases">
        <title>WGS assembly of Aquilegia coerulea Goldsmith.</title>
        <authorList>
            <person name="Hodges S."/>
            <person name="Kramer E."/>
            <person name="Nordborg M."/>
            <person name="Tomkins J."/>
            <person name="Borevitz J."/>
            <person name="Derieg N."/>
            <person name="Yan J."/>
            <person name="Mihaltcheva S."/>
            <person name="Hayes R.D."/>
            <person name="Rokhsar D."/>
        </authorList>
    </citation>
    <scope>NUCLEOTIDE SEQUENCE [LARGE SCALE GENOMIC DNA]</scope>
    <source>
        <strain evidence="2">cv. Goldsmith</strain>
    </source>
</reference>
<evidence type="ECO:0000313" key="1">
    <source>
        <dbReference type="EMBL" id="PIA53413.1"/>
    </source>
</evidence>
<proteinExistence type="predicted"/>
<dbReference type="EMBL" id="KZ305026">
    <property type="protein sequence ID" value="PIA53413.1"/>
    <property type="molecule type" value="Genomic_DNA"/>
</dbReference>
<organism evidence="1 2">
    <name type="scientific">Aquilegia coerulea</name>
    <name type="common">Rocky mountain columbine</name>
    <dbReference type="NCBI Taxonomy" id="218851"/>
    <lineage>
        <taxon>Eukaryota</taxon>
        <taxon>Viridiplantae</taxon>
        <taxon>Streptophyta</taxon>
        <taxon>Embryophyta</taxon>
        <taxon>Tracheophyta</taxon>
        <taxon>Spermatophyta</taxon>
        <taxon>Magnoliopsida</taxon>
        <taxon>Ranunculales</taxon>
        <taxon>Ranunculaceae</taxon>
        <taxon>Thalictroideae</taxon>
        <taxon>Aquilegia</taxon>
    </lineage>
</organism>
<name>A0A2G5ECC5_AQUCA</name>
<dbReference type="AlphaFoldDB" id="A0A2G5ECC5"/>
<accession>A0A2G5ECC5</accession>